<evidence type="ECO:0000313" key="1">
    <source>
        <dbReference type="EMBL" id="KAF4035607.1"/>
    </source>
</evidence>
<protein>
    <submittedName>
        <fullName evidence="1">Uncharacterized protein</fullName>
    </submittedName>
</protein>
<sequence length="25" mass="2887">MTVFFQSPVDAAELDNKRVAEDLYK</sequence>
<accession>A0A833RYI5</accession>
<organism evidence="1 2">
    <name type="scientific">Phytophthora infestans</name>
    <name type="common">Potato late blight agent</name>
    <name type="synonym">Botrytis infestans</name>
    <dbReference type="NCBI Taxonomy" id="4787"/>
    <lineage>
        <taxon>Eukaryota</taxon>
        <taxon>Sar</taxon>
        <taxon>Stramenopiles</taxon>
        <taxon>Oomycota</taxon>
        <taxon>Peronosporomycetes</taxon>
        <taxon>Peronosporales</taxon>
        <taxon>Peronosporaceae</taxon>
        <taxon>Phytophthora</taxon>
    </lineage>
</organism>
<reference evidence="1" key="1">
    <citation type="submission" date="2020-04" db="EMBL/GenBank/DDBJ databases">
        <title>Hybrid Assembly of Korean Phytophthora infestans isolates.</title>
        <authorList>
            <person name="Prokchorchik M."/>
            <person name="Lee Y."/>
            <person name="Seo J."/>
            <person name="Cho J.-H."/>
            <person name="Park Y.-E."/>
            <person name="Jang D.-C."/>
            <person name="Im J.-S."/>
            <person name="Choi J.-G."/>
            <person name="Park H.-J."/>
            <person name="Lee G.-B."/>
            <person name="Lee Y.-G."/>
            <person name="Hong S.-Y."/>
            <person name="Cho K."/>
            <person name="Sohn K.H."/>
        </authorList>
    </citation>
    <scope>NUCLEOTIDE SEQUENCE</scope>
    <source>
        <strain evidence="1">KR_1_A1</strain>
    </source>
</reference>
<keyword evidence="2" id="KW-1185">Reference proteome</keyword>
<name>A0A833RYI5_PHYIN</name>
<dbReference type="AlphaFoldDB" id="A0A833RYI5"/>
<comment type="caution">
    <text evidence="1">The sequence shown here is derived from an EMBL/GenBank/DDBJ whole genome shotgun (WGS) entry which is preliminary data.</text>
</comment>
<dbReference type="EMBL" id="WSZM01000303">
    <property type="protein sequence ID" value="KAF4035607.1"/>
    <property type="molecule type" value="Genomic_DNA"/>
</dbReference>
<gene>
    <name evidence="1" type="ORF">GN244_ATG12389</name>
</gene>
<dbReference type="Proteomes" id="UP000602510">
    <property type="component" value="Unassembled WGS sequence"/>
</dbReference>
<proteinExistence type="predicted"/>
<evidence type="ECO:0000313" key="2">
    <source>
        <dbReference type="Proteomes" id="UP000602510"/>
    </source>
</evidence>